<dbReference type="EMBL" id="CM042015">
    <property type="protein sequence ID" value="KAI3709930.1"/>
    <property type="molecule type" value="Genomic_DNA"/>
</dbReference>
<reference evidence="2" key="1">
    <citation type="journal article" date="2022" name="Mol. Ecol. Resour.">
        <title>The genomes of chicory, endive, great burdock and yacon provide insights into Asteraceae palaeo-polyploidization history and plant inulin production.</title>
        <authorList>
            <person name="Fan W."/>
            <person name="Wang S."/>
            <person name="Wang H."/>
            <person name="Wang A."/>
            <person name="Jiang F."/>
            <person name="Liu H."/>
            <person name="Zhao H."/>
            <person name="Xu D."/>
            <person name="Zhang Y."/>
        </authorList>
    </citation>
    <scope>NUCLEOTIDE SEQUENCE [LARGE SCALE GENOMIC DNA]</scope>
    <source>
        <strain evidence="2">cv. Punajuju</strain>
    </source>
</reference>
<evidence type="ECO:0000313" key="2">
    <source>
        <dbReference type="Proteomes" id="UP001055811"/>
    </source>
</evidence>
<accession>A0ACB9ANB5</accession>
<reference evidence="1 2" key="2">
    <citation type="journal article" date="2022" name="Mol. Ecol. Resour.">
        <title>The genomes of chicory, endive, great burdock and yacon provide insights into Asteraceae paleo-polyploidization history and plant inulin production.</title>
        <authorList>
            <person name="Fan W."/>
            <person name="Wang S."/>
            <person name="Wang H."/>
            <person name="Wang A."/>
            <person name="Jiang F."/>
            <person name="Liu H."/>
            <person name="Zhao H."/>
            <person name="Xu D."/>
            <person name="Zhang Y."/>
        </authorList>
    </citation>
    <scope>NUCLEOTIDE SEQUENCE [LARGE SCALE GENOMIC DNA]</scope>
    <source>
        <strain evidence="2">cv. Punajuju</strain>
        <tissue evidence="1">Leaves</tissue>
    </source>
</reference>
<sequence length="80" mass="8376">MAAFSSATETPSFPYRTSTKLMPSFSQSSNHNISPFFFCLQTTADLCDLAIPGSNGRSGLQGLAEGSNGRIGVEGLAESL</sequence>
<dbReference type="Proteomes" id="UP001055811">
    <property type="component" value="Linkage Group LG07"/>
</dbReference>
<organism evidence="1 2">
    <name type="scientific">Cichorium intybus</name>
    <name type="common">Chicory</name>
    <dbReference type="NCBI Taxonomy" id="13427"/>
    <lineage>
        <taxon>Eukaryota</taxon>
        <taxon>Viridiplantae</taxon>
        <taxon>Streptophyta</taxon>
        <taxon>Embryophyta</taxon>
        <taxon>Tracheophyta</taxon>
        <taxon>Spermatophyta</taxon>
        <taxon>Magnoliopsida</taxon>
        <taxon>eudicotyledons</taxon>
        <taxon>Gunneridae</taxon>
        <taxon>Pentapetalae</taxon>
        <taxon>asterids</taxon>
        <taxon>campanulids</taxon>
        <taxon>Asterales</taxon>
        <taxon>Asteraceae</taxon>
        <taxon>Cichorioideae</taxon>
        <taxon>Cichorieae</taxon>
        <taxon>Cichoriinae</taxon>
        <taxon>Cichorium</taxon>
    </lineage>
</organism>
<gene>
    <name evidence="1" type="ORF">L2E82_39700</name>
</gene>
<proteinExistence type="predicted"/>
<evidence type="ECO:0000313" key="1">
    <source>
        <dbReference type="EMBL" id="KAI3709930.1"/>
    </source>
</evidence>
<keyword evidence="2" id="KW-1185">Reference proteome</keyword>
<comment type="caution">
    <text evidence="1">The sequence shown here is derived from an EMBL/GenBank/DDBJ whole genome shotgun (WGS) entry which is preliminary data.</text>
</comment>
<protein>
    <submittedName>
        <fullName evidence="1">Uncharacterized protein</fullName>
    </submittedName>
</protein>
<name>A0ACB9ANB5_CICIN</name>